<gene>
    <name evidence="14" type="ORF">BRENAR_LOCUS2342</name>
</gene>
<protein>
    <submittedName>
        <fullName evidence="14">DEKNAAC102494</fullName>
    </submittedName>
</protein>
<dbReference type="InterPro" id="IPR036900">
    <property type="entry name" value="A-D-PHexomutase_C_sf"/>
</dbReference>
<keyword evidence="9" id="KW-0413">Isomerase</keyword>
<dbReference type="FunFam" id="3.40.120.10:FF:000035">
    <property type="entry name" value="Pgm3p"/>
    <property type="match status" value="1"/>
</dbReference>
<keyword evidence="4" id="KW-0963">Cytoplasm</keyword>
<organism evidence="14 15">
    <name type="scientific">Brettanomyces naardenensis</name>
    <name type="common">Yeast</name>
    <dbReference type="NCBI Taxonomy" id="13370"/>
    <lineage>
        <taxon>Eukaryota</taxon>
        <taxon>Fungi</taxon>
        <taxon>Dikarya</taxon>
        <taxon>Ascomycota</taxon>
        <taxon>Saccharomycotina</taxon>
        <taxon>Pichiomycetes</taxon>
        <taxon>Pichiales</taxon>
        <taxon>Pichiaceae</taxon>
        <taxon>Brettanomyces</taxon>
    </lineage>
</organism>
<evidence type="ECO:0000259" key="11">
    <source>
        <dbReference type="Pfam" id="PF02878"/>
    </source>
</evidence>
<evidence type="ECO:0000256" key="7">
    <source>
        <dbReference type="ARBA" id="ARBA00022723"/>
    </source>
</evidence>
<dbReference type="GO" id="GO:0046872">
    <property type="term" value="F:metal ion binding"/>
    <property type="evidence" value="ECO:0007669"/>
    <property type="project" value="UniProtKB-KW"/>
</dbReference>
<evidence type="ECO:0000313" key="15">
    <source>
        <dbReference type="Proteomes" id="UP000290900"/>
    </source>
</evidence>
<feature type="domain" description="Alpha-D-phosphohexomutase alpha/beta/alpha" evidence="11">
    <location>
        <begin position="46"/>
        <end position="183"/>
    </location>
</feature>
<proteinExistence type="inferred from homology"/>
<dbReference type="FunCoup" id="A0A448YKZ1">
    <property type="interactions" value="335"/>
</dbReference>
<evidence type="ECO:0000256" key="5">
    <source>
        <dbReference type="ARBA" id="ARBA00022526"/>
    </source>
</evidence>
<comment type="subcellular location">
    <subcellularLocation>
        <location evidence="2">Cytoplasm</location>
    </subcellularLocation>
</comment>
<dbReference type="Gene3D" id="3.40.120.10">
    <property type="entry name" value="Alpha-D-Glucose-1,6-Bisphosphate, subunit A, domain 3"/>
    <property type="match status" value="3"/>
</dbReference>
<dbReference type="PANTHER" id="PTHR45745">
    <property type="entry name" value="PHOSPHOMANNOMUTASE 45A"/>
    <property type="match status" value="1"/>
</dbReference>
<dbReference type="STRING" id="13370.A0A448YKZ1"/>
<evidence type="ECO:0000259" key="13">
    <source>
        <dbReference type="Pfam" id="PF02880"/>
    </source>
</evidence>
<dbReference type="InterPro" id="IPR005846">
    <property type="entry name" value="A-D-PHexomutase_a/b/a-III"/>
</dbReference>
<evidence type="ECO:0000256" key="6">
    <source>
        <dbReference type="ARBA" id="ARBA00022553"/>
    </source>
</evidence>
<dbReference type="InterPro" id="IPR005841">
    <property type="entry name" value="Alpha-D-phosphohexomutase_SF"/>
</dbReference>
<evidence type="ECO:0000256" key="2">
    <source>
        <dbReference type="ARBA" id="ARBA00004496"/>
    </source>
</evidence>
<keyword evidence="5" id="KW-0313">Glucose metabolism</keyword>
<evidence type="ECO:0000256" key="9">
    <source>
        <dbReference type="ARBA" id="ARBA00023235"/>
    </source>
</evidence>
<dbReference type="SUPFAM" id="SSF55957">
    <property type="entry name" value="Phosphoglucomutase, C-terminal domain"/>
    <property type="match status" value="1"/>
</dbReference>
<reference evidence="14 15" key="1">
    <citation type="submission" date="2018-12" db="EMBL/GenBank/DDBJ databases">
        <authorList>
            <person name="Tiukova I."/>
            <person name="Dainat J."/>
        </authorList>
    </citation>
    <scope>NUCLEOTIDE SEQUENCE [LARGE SCALE GENOMIC DNA]</scope>
</reference>
<dbReference type="InterPro" id="IPR016055">
    <property type="entry name" value="A-D-PHexomutase_a/b/a-I/II/III"/>
</dbReference>
<dbReference type="GO" id="GO:0006166">
    <property type="term" value="P:purine ribonucleoside salvage"/>
    <property type="evidence" value="ECO:0007669"/>
    <property type="project" value="TreeGrafter"/>
</dbReference>
<evidence type="ECO:0000256" key="8">
    <source>
        <dbReference type="ARBA" id="ARBA00022842"/>
    </source>
</evidence>
<dbReference type="EMBL" id="CAACVR010000012">
    <property type="protein sequence ID" value="VEU21609.1"/>
    <property type="molecule type" value="Genomic_DNA"/>
</dbReference>
<dbReference type="InterPro" id="IPR005844">
    <property type="entry name" value="A-D-PHexomutase_a/b/a-I"/>
</dbReference>
<accession>A0A448YKZ1</accession>
<dbReference type="CDD" id="cd05799">
    <property type="entry name" value="PGM2"/>
    <property type="match status" value="1"/>
</dbReference>
<dbReference type="InterPro" id="IPR005845">
    <property type="entry name" value="A-D-PHexomutase_a/b/a-II"/>
</dbReference>
<dbReference type="Pfam" id="PF02880">
    <property type="entry name" value="PGM_PMM_III"/>
    <property type="match status" value="1"/>
</dbReference>
<comment type="similarity">
    <text evidence="3">Belongs to the phosphohexose mutase family.</text>
</comment>
<feature type="domain" description="Alpha-D-phosphohexomutase alpha/beta/alpha" evidence="12">
    <location>
        <begin position="218"/>
        <end position="320"/>
    </location>
</feature>
<dbReference type="PRINTS" id="PR00509">
    <property type="entry name" value="PGMPMM"/>
</dbReference>
<keyword evidence="15" id="KW-1185">Reference proteome</keyword>
<dbReference type="OrthoDB" id="8300170at2759"/>
<dbReference type="GO" id="GO:0006006">
    <property type="term" value="P:glucose metabolic process"/>
    <property type="evidence" value="ECO:0007669"/>
    <property type="project" value="UniProtKB-KW"/>
</dbReference>
<comment type="cofactor">
    <cofactor evidence="1">
        <name>Mg(2+)</name>
        <dbReference type="ChEBI" id="CHEBI:18420"/>
    </cofactor>
</comment>
<evidence type="ECO:0000259" key="12">
    <source>
        <dbReference type="Pfam" id="PF02879"/>
    </source>
</evidence>
<evidence type="ECO:0000256" key="3">
    <source>
        <dbReference type="ARBA" id="ARBA00010231"/>
    </source>
</evidence>
<dbReference type="Proteomes" id="UP000290900">
    <property type="component" value="Unassembled WGS sequence"/>
</dbReference>
<evidence type="ECO:0000313" key="14">
    <source>
        <dbReference type="EMBL" id="VEU21609.1"/>
    </source>
</evidence>
<dbReference type="GO" id="GO:0005737">
    <property type="term" value="C:cytoplasm"/>
    <property type="evidence" value="ECO:0007669"/>
    <property type="project" value="UniProtKB-SubCell"/>
</dbReference>
<evidence type="ECO:0000256" key="4">
    <source>
        <dbReference type="ARBA" id="ARBA00022490"/>
    </source>
</evidence>
<dbReference type="InParanoid" id="A0A448YKZ1"/>
<sequence length="595" mass="67128">MSGNKVLSLAKEWLQLDVNPSTREQIQKLVDDEDFVELDKRLSDRIVFGTAGLRARMEAGFGRINDVTILQASQGLAKYLISKNTADKEELTVVIGHDHRHNSERYANLTASAFLHYGFKVYFLGPGVIATPIVPFAVDHYGALGGVMITSSHNPKEDNGYKVYWGNGCQIIPPHDRGIQDSILVNLEPFFTDGKWDTDAVFEEFKDKLEYCKEEIVDAYIAQITSKLISEKVGGFKAVYTPMHGVGAEFAKRIEKEITDDEDLLVIVPEQEYPDPEFPTVSFPNPEEKGALDLAIATAESLNIPLVLANDPDADRFSAAVKVRGKWRQLTGNEIGFLFAQYVASKLPKDQLDKVYMVNSTVSSQMIASMAKKMGFNYTDTLTGFKWIGNKAIDLEKDGYLVPFGFEEAIGFMFTVVHDKDGLSALAVFLQMYQQWQKDGTNAISVLERGFKKYGYFTSCNGYYRTKDVSVIPKIFNQVIRRKQRTDYPSRVGDYQVLTWRDLTLGFDSSTKDGEPVLPVDSSTQMITCTLRGANENEVIRFTARGSGTEPKLKVYIEARSEWQSRSKKLARAVWDVLKWRWFRPGVNELTERIN</sequence>
<feature type="domain" description="Alpha-D-phosphohexomutase alpha/beta/alpha" evidence="13">
    <location>
        <begin position="332"/>
        <end position="439"/>
    </location>
</feature>
<keyword evidence="7" id="KW-0479">Metal-binding</keyword>
<dbReference type="GO" id="GO:0005634">
    <property type="term" value="C:nucleus"/>
    <property type="evidence" value="ECO:0007669"/>
    <property type="project" value="TreeGrafter"/>
</dbReference>
<dbReference type="GO" id="GO:0008973">
    <property type="term" value="F:phosphopentomutase activity"/>
    <property type="evidence" value="ECO:0007669"/>
    <property type="project" value="TreeGrafter"/>
</dbReference>
<keyword evidence="8" id="KW-0460">Magnesium</keyword>
<dbReference type="AlphaFoldDB" id="A0A448YKZ1"/>
<evidence type="ECO:0000256" key="1">
    <source>
        <dbReference type="ARBA" id="ARBA00001946"/>
    </source>
</evidence>
<dbReference type="SUPFAM" id="SSF53738">
    <property type="entry name" value="Phosphoglucomutase, first 3 domains"/>
    <property type="match status" value="3"/>
</dbReference>
<dbReference type="Pfam" id="PF02878">
    <property type="entry name" value="PGM_PMM_I"/>
    <property type="match status" value="1"/>
</dbReference>
<dbReference type="PANTHER" id="PTHR45745:SF1">
    <property type="entry name" value="PHOSPHOGLUCOMUTASE 2B-RELATED"/>
    <property type="match status" value="1"/>
</dbReference>
<keyword evidence="6" id="KW-0597">Phosphoprotein</keyword>
<dbReference type="Pfam" id="PF02879">
    <property type="entry name" value="PGM_PMM_II"/>
    <property type="match status" value="1"/>
</dbReference>
<name>A0A448YKZ1_BRENA</name>
<evidence type="ECO:0000256" key="10">
    <source>
        <dbReference type="ARBA" id="ARBA00023277"/>
    </source>
</evidence>
<keyword evidence="10" id="KW-0119">Carbohydrate metabolism</keyword>